<dbReference type="InterPro" id="IPR017200">
    <property type="entry name" value="PqqE-like"/>
</dbReference>
<dbReference type="PROSITE" id="PS51918">
    <property type="entry name" value="RADICAL_SAM"/>
    <property type="match status" value="1"/>
</dbReference>
<dbReference type="EMBL" id="JBEXIP010000022">
    <property type="protein sequence ID" value="MET8435985.1"/>
    <property type="molecule type" value="Genomic_DNA"/>
</dbReference>
<keyword evidence="3 8" id="KW-0479">Metal-binding</keyword>
<evidence type="ECO:0000256" key="3">
    <source>
        <dbReference type="ARBA" id="ARBA00022723"/>
    </source>
</evidence>
<evidence type="ECO:0000313" key="11">
    <source>
        <dbReference type="Proteomes" id="UP001550044"/>
    </source>
</evidence>
<dbReference type="InterPro" id="IPR050377">
    <property type="entry name" value="Radical_SAM_PqqE_MftC-like"/>
</dbReference>
<sequence>MTATIAPPWGLLAELTHACPLHCGYCSNPLELTRRSRELTAAHWVDIFRQAADLGVLQTHLSGGEPLLRKDLEVIVTGAEEAGIYTQLVTSGSGLTEDRLRSLTTAGLRSVQLSVQHADPAASDAIAGSQAFAAKEAAAALVRKAGLPLGVNVVLHRHNLDAVDALVELALKWGADRIELANTQFYGWGLLNREALMPGRDQLARAVESVDRWREQLEGRLEIVWVTPDYFDGVAKPCMGGWGAVSLTVAPDGTVLPCPAAATLPGLDPVNAKDHSLRWIWEESKAFNLYRGADWMPSPCRSCDRRDQDFGGCRCQAFALTGDATRTDPACSLSPDHTALTALARPAAGGIRDMIPRRPTVGAGLAPRP</sequence>
<dbReference type="CDD" id="cd01335">
    <property type="entry name" value="Radical_SAM"/>
    <property type="match status" value="1"/>
</dbReference>
<evidence type="ECO:0000256" key="8">
    <source>
        <dbReference type="HAMAP-Rule" id="MF_00660"/>
    </source>
</evidence>
<comment type="subunit">
    <text evidence="8">Interacts with PqqD. The interaction is necessary for activity of PqqE.</text>
</comment>
<evidence type="ECO:0000256" key="1">
    <source>
        <dbReference type="ARBA" id="ARBA00022485"/>
    </source>
</evidence>
<dbReference type="PANTHER" id="PTHR11228">
    <property type="entry name" value="RADICAL SAM DOMAIN PROTEIN"/>
    <property type="match status" value="1"/>
</dbReference>
<comment type="function">
    <text evidence="8">Catalyzes the cross-linking of a glutamate residue and a tyrosine residue in the PqqA protein as part of the biosynthesis of pyrroloquinoline quinone (PQQ).</text>
</comment>
<keyword evidence="5 8" id="KW-0560">Oxidoreductase</keyword>
<keyword evidence="1 8" id="KW-0004">4Fe-4S</keyword>
<dbReference type="SFLD" id="SFLDF00280">
    <property type="entry name" value="coenzyme_PQQ_synthesis_protein"/>
    <property type="match status" value="1"/>
</dbReference>
<comment type="cofactor">
    <cofactor evidence="8">
        <name>[4Fe-4S] cluster</name>
        <dbReference type="ChEBI" id="CHEBI:49883"/>
    </cofactor>
    <text evidence="8">Binds 1 [4Fe-4S] cluster. The cluster is coordinated with 3 cysteines and an exchangeable S-adenosyl-L-methionine.</text>
</comment>
<dbReference type="EC" id="1.21.98.4" evidence="8"/>
<dbReference type="SFLD" id="SFLDG01386">
    <property type="entry name" value="main_SPASM_domain-containing"/>
    <property type="match status" value="1"/>
</dbReference>
<evidence type="ECO:0000256" key="5">
    <source>
        <dbReference type="ARBA" id="ARBA00023002"/>
    </source>
</evidence>
<evidence type="ECO:0000256" key="2">
    <source>
        <dbReference type="ARBA" id="ARBA00022691"/>
    </source>
</evidence>
<evidence type="ECO:0000259" key="9">
    <source>
        <dbReference type="PROSITE" id="PS51918"/>
    </source>
</evidence>
<keyword evidence="7 8" id="KW-0411">Iron-sulfur</keyword>
<organism evidence="10 11">
    <name type="scientific">Streptomyces sp. 900116325</name>
    <dbReference type="NCBI Taxonomy" id="3154295"/>
    <lineage>
        <taxon>Bacteria</taxon>
        <taxon>Bacillati</taxon>
        <taxon>Actinomycetota</taxon>
        <taxon>Actinomycetes</taxon>
        <taxon>Kitasatosporales</taxon>
        <taxon>Streptomycetaceae</taxon>
        <taxon>Streptomyces</taxon>
    </lineage>
</organism>
<evidence type="ECO:0000256" key="6">
    <source>
        <dbReference type="ARBA" id="ARBA00023004"/>
    </source>
</evidence>
<keyword evidence="4 8" id="KW-0884">PQQ biosynthesis</keyword>
<comment type="pathway">
    <text evidence="8">Cofactor biosynthesis; pyrroloquinoline quinone biosynthesis.</text>
</comment>
<dbReference type="PANTHER" id="PTHR11228:SF7">
    <property type="entry name" value="PQQA PEPTIDE CYCLASE"/>
    <property type="match status" value="1"/>
</dbReference>
<dbReference type="SFLD" id="SFLDS00029">
    <property type="entry name" value="Radical_SAM"/>
    <property type="match status" value="1"/>
</dbReference>
<dbReference type="SMART" id="SM00729">
    <property type="entry name" value="Elp3"/>
    <property type="match status" value="1"/>
</dbReference>
<keyword evidence="11" id="KW-1185">Reference proteome</keyword>
<dbReference type="NCBIfam" id="TIGR04085">
    <property type="entry name" value="rSAM_more_4Fe4S"/>
    <property type="match status" value="1"/>
</dbReference>
<dbReference type="InterPro" id="IPR013785">
    <property type="entry name" value="Aldolase_TIM"/>
</dbReference>
<feature type="domain" description="Radical SAM core" evidence="9">
    <location>
        <begin position="5"/>
        <end position="229"/>
    </location>
</feature>
<feature type="binding site" evidence="8">
    <location>
        <position position="26"/>
    </location>
    <ligand>
        <name>[4Fe-4S] cluster</name>
        <dbReference type="ChEBI" id="CHEBI:49883"/>
        <note>4Fe-4S-S-AdoMet</note>
    </ligand>
</feature>
<dbReference type="PIRSF" id="PIRSF037420">
    <property type="entry name" value="PQQ_syn_pqqE"/>
    <property type="match status" value="1"/>
</dbReference>
<feature type="binding site" evidence="8">
    <location>
        <position position="19"/>
    </location>
    <ligand>
        <name>[4Fe-4S] cluster</name>
        <dbReference type="ChEBI" id="CHEBI:49883"/>
        <note>4Fe-4S-S-AdoMet</note>
    </ligand>
</feature>
<comment type="similarity">
    <text evidence="8">Belongs to the radical SAM superfamily. PqqE family.</text>
</comment>
<dbReference type="InterPro" id="IPR011843">
    <property type="entry name" value="PQQ_synth_PqqE_bac"/>
</dbReference>
<dbReference type="Pfam" id="PF04055">
    <property type="entry name" value="Radical_SAM"/>
    <property type="match status" value="1"/>
</dbReference>
<comment type="catalytic activity">
    <reaction evidence="8">
        <text>[PQQ precursor protein] + S-adenosyl-L-methionine = E-Y cross-linked-[PQQ precursor protein] + 5'-deoxyadenosine + L-methionine + H(+)</text>
        <dbReference type="Rhea" id="RHEA:56836"/>
        <dbReference type="Rhea" id="RHEA-COMP:14800"/>
        <dbReference type="Rhea" id="RHEA-COMP:14801"/>
        <dbReference type="ChEBI" id="CHEBI:15378"/>
        <dbReference type="ChEBI" id="CHEBI:17319"/>
        <dbReference type="ChEBI" id="CHEBI:57844"/>
        <dbReference type="ChEBI" id="CHEBI:59789"/>
        <dbReference type="ChEBI" id="CHEBI:141026"/>
        <dbReference type="ChEBI" id="CHEBI:141027"/>
        <dbReference type="EC" id="1.21.98.4"/>
    </reaction>
</comment>
<feature type="binding site" evidence="8">
    <location>
        <position position="23"/>
    </location>
    <ligand>
        <name>[4Fe-4S] cluster</name>
        <dbReference type="ChEBI" id="CHEBI:49883"/>
        <note>4Fe-4S-S-AdoMet</note>
    </ligand>
</feature>
<dbReference type="HAMAP" id="MF_00660">
    <property type="entry name" value="PqqE"/>
    <property type="match status" value="1"/>
</dbReference>
<protein>
    <recommendedName>
        <fullName evidence="8">PqqA peptide cyclase</fullName>
        <ecNumber evidence="8">1.21.98.4</ecNumber>
    </recommendedName>
    <alternativeName>
        <fullName evidence="8">Coenzyme PQQ synthesis protein E</fullName>
    </alternativeName>
</protein>
<dbReference type="Gene3D" id="3.20.20.70">
    <property type="entry name" value="Aldolase class I"/>
    <property type="match status" value="1"/>
</dbReference>
<gene>
    <name evidence="8 10" type="primary">pqqE</name>
    <name evidence="10" type="ORF">ABZV61_25025</name>
</gene>
<dbReference type="SFLD" id="SFLDG01067">
    <property type="entry name" value="SPASM/twitch_domain_containing"/>
    <property type="match status" value="1"/>
</dbReference>
<dbReference type="InterPro" id="IPR058240">
    <property type="entry name" value="rSAM_sf"/>
</dbReference>
<evidence type="ECO:0000256" key="7">
    <source>
        <dbReference type="ARBA" id="ARBA00023014"/>
    </source>
</evidence>
<dbReference type="NCBIfam" id="TIGR02109">
    <property type="entry name" value="PQQ_syn_pqqE"/>
    <property type="match status" value="1"/>
</dbReference>
<evidence type="ECO:0000313" key="10">
    <source>
        <dbReference type="EMBL" id="MET8435985.1"/>
    </source>
</evidence>
<dbReference type="InterPro" id="IPR006638">
    <property type="entry name" value="Elp3/MiaA/NifB-like_rSAM"/>
</dbReference>
<evidence type="ECO:0000256" key="4">
    <source>
        <dbReference type="ARBA" id="ARBA00022905"/>
    </source>
</evidence>
<name>A0ABV2UDR3_9ACTN</name>
<keyword evidence="6 8" id="KW-0408">Iron</keyword>
<dbReference type="InterPro" id="IPR007197">
    <property type="entry name" value="rSAM"/>
</dbReference>
<dbReference type="RefSeq" id="WP_356711087.1">
    <property type="nucleotide sequence ID" value="NZ_JBEXIP010000022.1"/>
</dbReference>
<comment type="caution">
    <text evidence="10">The sequence shown here is derived from an EMBL/GenBank/DDBJ whole genome shotgun (WGS) entry which is preliminary data.</text>
</comment>
<dbReference type="Pfam" id="PF13186">
    <property type="entry name" value="SPASM"/>
    <property type="match status" value="1"/>
</dbReference>
<keyword evidence="2 8" id="KW-0949">S-adenosyl-L-methionine</keyword>
<reference evidence="10 11" key="1">
    <citation type="submission" date="2024-06" db="EMBL/GenBank/DDBJ databases">
        <title>The Natural Products Discovery Center: Release of the First 8490 Sequenced Strains for Exploring Actinobacteria Biosynthetic Diversity.</title>
        <authorList>
            <person name="Kalkreuter E."/>
            <person name="Kautsar S.A."/>
            <person name="Yang D."/>
            <person name="Bader C.D."/>
            <person name="Teijaro C.N."/>
            <person name="Fluegel L."/>
            <person name="Davis C.M."/>
            <person name="Simpson J.R."/>
            <person name="Lauterbach L."/>
            <person name="Steele A.D."/>
            <person name="Gui C."/>
            <person name="Meng S."/>
            <person name="Li G."/>
            <person name="Viehrig K."/>
            <person name="Ye F."/>
            <person name="Su P."/>
            <person name="Kiefer A.F."/>
            <person name="Nichols A."/>
            <person name="Cepeda A.J."/>
            <person name="Yan W."/>
            <person name="Fan B."/>
            <person name="Jiang Y."/>
            <person name="Adhikari A."/>
            <person name="Zheng C.-J."/>
            <person name="Schuster L."/>
            <person name="Cowan T.M."/>
            <person name="Smanski M.J."/>
            <person name="Chevrette M.G."/>
            <person name="De Carvalho L.P.S."/>
            <person name="Shen B."/>
        </authorList>
    </citation>
    <scope>NUCLEOTIDE SEQUENCE [LARGE SCALE GENOMIC DNA]</scope>
    <source>
        <strain evidence="10 11">NPDC005137</strain>
    </source>
</reference>
<dbReference type="InterPro" id="IPR023885">
    <property type="entry name" value="4Fe4S-binding_SPASM_dom"/>
</dbReference>
<dbReference type="Proteomes" id="UP001550044">
    <property type="component" value="Unassembled WGS sequence"/>
</dbReference>
<accession>A0ABV2UDR3</accession>
<dbReference type="SUPFAM" id="SSF102114">
    <property type="entry name" value="Radical SAM enzymes"/>
    <property type="match status" value="1"/>
</dbReference>
<proteinExistence type="inferred from homology"/>